<evidence type="ECO:0000256" key="3">
    <source>
        <dbReference type="RuleBase" id="RU363019"/>
    </source>
</evidence>
<dbReference type="PROSITE" id="PS50072">
    <property type="entry name" value="CSA_PPIASE_2"/>
    <property type="match status" value="1"/>
</dbReference>
<reference evidence="5 6" key="1">
    <citation type="submission" date="2020-08" db="EMBL/GenBank/DDBJ databases">
        <title>Genomic Encyclopedia of Type Strains, Phase IV (KMG-IV): sequencing the most valuable type-strain genomes for metagenomic binning, comparative biology and taxonomic classification.</title>
        <authorList>
            <person name="Goeker M."/>
        </authorList>
    </citation>
    <scope>NUCLEOTIDE SEQUENCE [LARGE SCALE GENOMIC DNA]</scope>
    <source>
        <strain evidence="5 6">DSM 25701</strain>
    </source>
</reference>
<accession>A0A840R706</accession>
<protein>
    <recommendedName>
        <fullName evidence="3">Peptidyl-prolyl cis-trans isomerase</fullName>
        <shortName evidence="3">PPIase</shortName>
        <ecNumber evidence="3">5.2.1.8</ecNumber>
    </recommendedName>
</protein>
<dbReference type="EMBL" id="JACHHW010000007">
    <property type="protein sequence ID" value="MBB5188394.1"/>
    <property type="molecule type" value="Genomic_DNA"/>
</dbReference>
<dbReference type="Gene3D" id="2.40.100.10">
    <property type="entry name" value="Cyclophilin-like"/>
    <property type="match status" value="1"/>
</dbReference>
<name>A0A840R706_9GAMM</name>
<comment type="similarity">
    <text evidence="3">Belongs to the cyclophilin-type PPIase family.</text>
</comment>
<dbReference type="RefSeq" id="WP_226968220.1">
    <property type="nucleotide sequence ID" value="NZ_JACHHW010000007.1"/>
</dbReference>
<feature type="chain" id="PRO_5033096590" description="Peptidyl-prolyl cis-trans isomerase" evidence="3">
    <location>
        <begin position="23"/>
        <end position="197"/>
    </location>
</feature>
<feature type="signal peptide" evidence="3">
    <location>
        <begin position="1"/>
        <end position="22"/>
    </location>
</feature>
<dbReference type="Proteomes" id="UP000536640">
    <property type="component" value="Unassembled WGS sequence"/>
</dbReference>
<comment type="function">
    <text evidence="3">PPIases accelerate the folding of proteins. It catalyzes the cis-trans isomerization of proline imidic peptide bonds in oligopeptides.</text>
</comment>
<keyword evidence="6" id="KW-1185">Reference proteome</keyword>
<sequence length="197" mass="21613">MMRYLSALVIVLGLLLPTTGHSQTNANPVVIIETSKGSITVELYADKAPITVENFLGYVRSDFYNGTIFHRVIRRFAVQGGGFTPDLVEKDNGDPIINESKTSKLSNERWTIAMARTNDPNSAQSQFYFNMGMNLNLDARMGRDGYAVFGKVIDGQNVVRDIAVSRTHSVGGFDDVPVEPILITNTSIKQASGVQQP</sequence>
<dbReference type="SUPFAM" id="SSF50891">
    <property type="entry name" value="Cyclophilin-like"/>
    <property type="match status" value="1"/>
</dbReference>
<dbReference type="GO" id="GO:0003755">
    <property type="term" value="F:peptidyl-prolyl cis-trans isomerase activity"/>
    <property type="evidence" value="ECO:0007669"/>
    <property type="project" value="UniProtKB-UniRule"/>
</dbReference>
<evidence type="ECO:0000256" key="2">
    <source>
        <dbReference type="ARBA" id="ARBA00023235"/>
    </source>
</evidence>
<dbReference type="InterPro" id="IPR002130">
    <property type="entry name" value="Cyclophilin-type_PPIase_dom"/>
</dbReference>
<comment type="caution">
    <text evidence="5">The sequence shown here is derived from an EMBL/GenBank/DDBJ whole genome shotgun (WGS) entry which is preliminary data.</text>
</comment>
<dbReference type="InterPro" id="IPR044665">
    <property type="entry name" value="E_coli_cyclophilin_A-like"/>
</dbReference>
<evidence type="ECO:0000259" key="4">
    <source>
        <dbReference type="PROSITE" id="PS50072"/>
    </source>
</evidence>
<dbReference type="InterPro" id="IPR029000">
    <property type="entry name" value="Cyclophilin-like_dom_sf"/>
</dbReference>
<keyword evidence="1 3" id="KW-0697">Rotamase</keyword>
<dbReference type="Pfam" id="PF00160">
    <property type="entry name" value="Pro_isomerase"/>
    <property type="match status" value="1"/>
</dbReference>
<evidence type="ECO:0000256" key="1">
    <source>
        <dbReference type="ARBA" id="ARBA00023110"/>
    </source>
</evidence>
<keyword evidence="2 3" id="KW-0413">Isomerase</keyword>
<organism evidence="5 6">
    <name type="scientific">Zhongshania antarctica</name>
    <dbReference type="NCBI Taxonomy" id="641702"/>
    <lineage>
        <taxon>Bacteria</taxon>
        <taxon>Pseudomonadati</taxon>
        <taxon>Pseudomonadota</taxon>
        <taxon>Gammaproteobacteria</taxon>
        <taxon>Cellvibrionales</taxon>
        <taxon>Spongiibacteraceae</taxon>
        <taxon>Zhongshania</taxon>
    </lineage>
</organism>
<dbReference type="PRINTS" id="PR00153">
    <property type="entry name" value="CSAPPISMRASE"/>
</dbReference>
<comment type="catalytic activity">
    <reaction evidence="3">
        <text>[protein]-peptidylproline (omega=180) = [protein]-peptidylproline (omega=0)</text>
        <dbReference type="Rhea" id="RHEA:16237"/>
        <dbReference type="Rhea" id="RHEA-COMP:10747"/>
        <dbReference type="Rhea" id="RHEA-COMP:10748"/>
        <dbReference type="ChEBI" id="CHEBI:83833"/>
        <dbReference type="ChEBI" id="CHEBI:83834"/>
        <dbReference type="EC" id="5.2.1.8"/>
    </reaction>
</comment>
<keyword evidence="3" id="KW-0732">Signal</keyword>
<evidence type="ECO:0000313" key="5">
    <source>
        <dbReference type="EMBL" id="MBB5188394.1"/>
    </source>
</evidence>
<dbReference type="AlphaFoldDB" id="A0A840R706"/>
<dbReference type="PANTHER" id="PTHR43246">
    <property type="entry name" value="PEPTIDYL-PROLYL CIS-TRANS ISOMERASE CYP38, CHLOROPLASTIC"/>
    <property type="match status" value="1"/>
</dbReference>
<feature type="domain" description="PPIase cyclophilin-type" evidence="4">
    <location>
        <begin position="26"/>
        <end position="188"/>
    </location>
</feature>
<dbReference type="EC" id="5.2.1.8" evidence="3"/>
<proteinExistence type="inferred from homology"/>
<gene>
    <name evidence="5" type="ORF">HNQ57_002676</name>
</gene>
<evidence type="ECO:0000313" key="6">
    <source>
        <dbReference type="Proteomes" id="UP000536640"/>
    </source>
</evidence>